<evidence type="ECO:0000256" key="1">
    <source>
        <dbReference type="SAM" id="Phobius"/>
    </source>
</evidence>
<dbReference type="Proteomes" id="UP000184096">
    <property type="component" value="Chromosome I"/>
</dbReference>
<keyword evidence="1" id="KW-0472">Membrane</keyword>
<keyword evidence="1" id="KW-1133">Transmembrane helix</keyword>
<keyword evidence="1" id="KW-0812">Transmembrane</keyword>
<proteinExistence type="predicted"/>
<name>A0A1M7UCD6_9BRAD</name>
<gene>
    <name evidence="2" type="ORF">SAMN05444170_4460</name>
</gene>
<protein>
    <submittedName>
        <fullName evidence="2">Uncharacterized protein</fullName>
    </submittedName>
</protein>
<dbReference type="EMBL" id="LT670849">
    <property type="protein sequence ID" value="SHN80653.1"/>
    <property type="molecule type" value="Genomic_DNA"/>
</dbReference>
<evidence type="ECO:0000313" key="3">
    <source>
        <dbReference type="Proteomes" id="UP000184096"/>
    </source>
</evidence>
<organism evidence="2 3">
    <name type="scientific">Bradyrhizobium erythrophlei</name>
    <dbReference type="NCBI Taxonomy" id="1437360"/>
    <lineage>
        <taxon>Bacteria</taxon>
        <taxon>Pseudomonadati</taxon>
        <taxon>Pseudomonadota</taxon>
        <taxon>Alphaproteobacteria</taxon>
        <taxon>Hyphomicrobiales</taxon>
        <taxon>Nitrobacteraceae</taxon>
        <taxon>Bradyrhizobium</taxon>
    </lineage>
</organism>
<feature type="transmembrane region" description="Helical" evidence="1">
    <location>
        <begin position="65"/>
        <end position="86"/>
    </location>
</feature>
<accession>A0A1M7UCD6</accession>
<dbReference type="OrthoDB" id="7356231at2"/>
<keyword evidence="3" id="KW-1185">Reference proteome</keyword>
<evidence type="ECO:0000313" key="2">
    <source>
        <dbReference type="EMBL" id="SHN80653.1"/>
    </source>
</evidence>
<feature type="transmembrane region" description="Helical" evidence="1">
    <location>
        <begin position="92"/>
        <end position="110"/>
    </location>
</feature>
<sequence length="184" mass="21086">MRIRNVLDGRRSTLGVRLCSQKDGRSFHSGTSSPDHAFVIPYWENRLWFCKMLRRCVERLNPYQSLALLAISTSLIEPLKIFAVAIAGAGHWVAGTITVVFAYAVSVMLVERLFEIVKPKLLTLPWFARLWHWFVARRDRALGWLCQALTFGHSFALHDPLGCRVHPNLDFSPIRRPPSTCRSR</sequence>
<dbReference type="RefSeq" id="WP_156898631.1">
    <property type="nucleotide sequence ID" value="NZ_LT670849.1"/>
</dbReference>
<reference evidence="3" key="1">
    <citation type="submission" date="2016-11" db="EMBL/GenBank/DDBJ databases">
        <authorList>
            <person name="Varghese N."/>
            <person name="Submissions S."/>
        </authorList>
    </citation>
    <scope>NUCLEOTIDE SEQUENCE [LARGE SCALE GENOMIC DNA]</scope>
    <source>
        <strain evidence="3">GAS401</strain>
    </source>
</reference>
<dbReference type="AlphaFoldDB" id="A0A1M7UCD6"/>